<protein>
    <recommendedName>
        <fullName evidence="5">Col_cuticle_N domain-containing protein</fullName>
    </recommendedName>
</protein>
<organism evidence="3 4">
    <name type="scientific">Bursaphelenchus okinawaensis</name>
    <dbReference type="NCBI Taxonomy" id="465554"/>
    <lineage>
        <taxon>Eukaryota</taxon>
        <taxon>Metazoa</taxon>
        <taxon>Ecdysozoa</taxon>
        <taxon>Nematoda</taxon>
        <taxon>Chromadorea</taxon>
        <taxon>Rhabditida</taxon>
        <taxon>Tylenchina</taxon>
        <taxon>Tylenchomorpha</taxon>
        <taxon>Aphelenchoidea</taxon>
        <taxon>Aphelenchoididae</taxon>
        <taxon>Bursaphelenchus</taxon>
    </lineage>
</organism>
<sequence>MSTEKGPPVALLTTAFVLSAAMGVLAILSAELNREMRNLKIELDQSTTEFMASTNDIWDNVQRYKRENKIRSKRGNYAQPIYRPASAPSVVYRYGPIFKNRLVLGNNAVRPAYQPAPYQPQYQQIYHPVQYNQPVSYQPYPQAFQQVQPQTPVPTVSRPASPVGQSYVVSSVGGKSSGLGAIPRNNVGGNGGNGNGLGAAAGSDDGNGGRDCGPSPSSCPAGPPGPPGEKGEPGEPGPPGAPGQTGAPGEDIQFKKIDPPCIKCQMGPTGPQGPQGEPGEDGLDGFDGQDGLPGRDGTPGQPGFPGDLGIQGPPGDIGKPGLPGAEGERYITVPGLPGPPGSVGPAGPPGDPGLDGETGRAGPVGSPGAPGLRGPDGMPGFPGLPGEPGKDGYERGYCPCPIRVMGPNDRSRVWNVVGGGQTESFVTSTASTHRRGHKKNRRKKTHRRGNLVSN</sequence>
<gene>
    <name evidence="3" type="ORF">BOKJ2_LOCUS9091</name>
</gene>
<evidence type="ECO:0000313" key="4">
    <source>
        <dbReference type="Proteomes" id="UP000614601"/>
    </source>
</evidence>
<dbReference type="PANTHER" id="PTHR24637">
    <property type="entry name" value="COLLAGEN"/>
    <property type="match status" value="1"/>
</dbReference>
<evidence type="ECO:0000256" key="2">
    <source>
        <dbReference type="SAM" id="MobiDB-lite"/>
    </source>
</evidence>
<accession>A0A811KYX3</accession>
<dbReference type="Proteomes" id="UP000783686">
    <property type="component" value="Unassembled WGS sequence"/>
</dbReference>
<dbReference type="OrthoDB" id="5865530at2759"/>
<dbReference type="EMBL" id="CAJFDH010000004">
    <property type="protein sequence ID" value="CAD5220732.1"/>
    <property type="molecule type" value="Genomic_DNA"/>
</dbReference>
<evidence type="ECO:0000313" key="3">
    <source>
        <dbReference type="EMBL" id="CAD5220732.1"/>
    </source>
</evidence>
<dbReference type="PANTHER" id="PTHR24637:SF377">
    <property type="entry name" value="COLLAGEN TYPE IX ALPHA 1 CHAIN"/>
    <property type="match status" value="1"/>
</dbReference>
<keyword evidence="4" id="KW-1185">Reference proteome</keyword>
<evidence type="ECO:0000256" key="1">
    <source>
        <dbReference type="ARBA" id="ARBA00022737"/>
    </source>
</evidence>
<name>A0A811KYX3_9BILA</name>
<feature type="compositionally biased region" description="Pro residues" evidence="2">
    <location>
        <begin position="336"/>
        <end position="351"/>
    </location>
</feature>
<feature type="compositionally biased region" description="Basic residues" evidence="2">
    <location>
        <begin position="432"/>
        <end position="454"/>
    </location>
</feature>
<dbReference type="AlphaFoldDB" id="A0A811KYX3"/>
<keyword evidence="1" id="KW-0677">Repeat</keyword>
<feature type="compositionally biased region" description="Low complexity" evidence="2">
    <location>
        <begin position="267"/>
        <end position="277"/>
    </location>
</feature>
<proteinExistence type="predicted"/>
<evidence type="ECO:0008006" key="5">
    <source>
        <dbReference type="Google" id="ProtNLM"/>
    </source>
</evidence>
<reference evidence="3" key="1">
    <citation type="submission" date="2020-09" db="EMBL/GenBank/DDBJ databases">
        <authorList>
            <person name="Kikuchi T."/>
        </authorList>
    </citation>
    <scope>NUCLEOTIDE SEQUENCE</scope>
    <source>
        <strain evidence="3">SH1</strain>
    </source>
</reference>
<dbReference type="EMBL" id="CAJFCW020000004">
    <property type="protein sequence ID" value="CAG9114087.1"/>
    <property type="molecule type" value="Genomic_DNA"/>
</dbReference>
<feature type="region of interest" description="Disordered" evidence="2">
    <location>
        <begin position="193"/>
        <end position="390"/>
    </location>
</feature>
<comment type="caution">
    <text evidence="3">The sequence shown here is derived from an EMBL/GenBank/DDBJ whole genome shotgun (WGS) entry which is preliminary data.</text>
</comment>
<dbReference type="Proteomes" id="UP000614601">
    <property type="component" value="Unassembled WGS sequence"/>
</dbReference>
<feature type="compositionally biased region" description="Gly residues" evidence="2">
    <location>
        <begin position="193"/>
        <end position="211"/>
    </location>
</feature>
<dbReference type="InterPro" id="IPR008160">
    <property type="entry name" value="Collagen"/>
</dbReference>
<dbReference type="Gene3D" id="1.20.5.320">
    <property type="entry name" value="6-Phosphogluconate Dehydrogenase, domain 3"/>
    <property type="match status" value="1"/>
</dbReference>
<dbReference type="Pfam" id="PF01391">
    <property type="entry name" value="Collagen"/>
    <property type="match status" value="2"/>
</dbReference>
<feature type="region of interest" description="Disordered" evidence="2">
    <location>
        <begin position="424"/>
        <end position="454"/>
    </location>
</feature>